<sequence>MQRSYLDRETFEIIYRSENTGMCANVIQYEEQNIADAIVEPNELLIKQETISIKFDYPLKNEVSFEYSNEGGFTRIDIFRCIYEGYKKIYETEKKEVGDPGIYPGLYNRKPSKGRYGIWGHYMNELIIEGIVYDSKKKSIELNVGS</sequence>
<dbReference type="PANTHER" id="PTHR37515:SF2">
    <property type="entry name" value="YALI0C09240P"/>
    <property type="match status" value="1"/>
</dbReference>
<evidence type="ECO:0000313" key="1">
    <source>
        <dbReference type="EMBL" id="KKK83883.1"/>
    </source>
</evidence>
<dbReference type="PANTHER" id="PTHR37515">
    <property type="entry name" value="YALI0C09240P"/>
    <property type="match status" value="1"/>
</dbReference>
<gene>
    <name evidence="1" type="ORF">LCGC14_2788920</name>
</gene>
<dbReference type="AlphaFoldDB" id="A0A0F8YR40"/>
<comment type="caution">
    <text evidence="1">The sequence shown here is derived from an EMBL/GenBank/DDBJ whole genome shotgun (WGS) entry which is preliminary data.</text>
</comment>
<reference evidence="1" key="1">
    <citation type="journal article" date="2015" name="Nature">
        <title>Complex archaea that bridge the gap between prokaryotes and eukaryotes.</title>
        <authorList>
            <person name="Spang A."/>
            <person name="Saw J.H."/>
            <person name="Jorgensen S.L."/>
            <person name="Zaremba-Niedzwiedzka K."/>
            <person name="Martijn J."/>
            <person name="Lind A.E."/>
            <person name="van Eijk R."/>
            <person name="Schleper C."/>
            <person name="Guy L."/>
            <person name="Ettema T.J."/>
        </authorList>
    </citation>
    <scope>NUCLEOTIDE SEQUENCE</scope>
</reference>
<proteinExistence type="predicted"/>
<accession>A0A0F8YR40</accession>
<protein>
    <submittedName>
        <fullName evidence="1">Uncharacterized protein</fullName>
    </submittedName>
</protein>
<name>A0A0F8YR40_9ZZZZ</name>
<organism evidence="1">
    <name type="scientific">marine sediment metagenome</name>
    <dbReference type="NCBI Taxonomy" id="412755"/>
    <lineage>
        <taxon>unclassified sequences</taxon>
        <taxon>metagenomes</taxon>
        <taxon>ecological metagenomes</taxon>
    </lineage>
</organism>
<dbReference type="EMBL" id="LAZR01052024">
    <property type="protein sequence ID" value="KKK83883.1"/>
    <property type="molecule type" value="Genomic_DNA"/>
</dbReference>